<comment type="similarity">
    <text evidence="10">Belongs to the adenoviridae E2A DNA-binding protein family.</text>
</comment>
<reference evidence="14 15" key="1">
    <citation type="journal article" date="2017" name="Arch. Virol.">
        <title>A red squirrel associated adenovirus identified by a combined microarray and deep sequencing approach.</title>
        <authorList>
            <person name="Abendroth B."/>
            <person name="Hoper D."/>
            <person name="Ulrich R.G."/>
            <person name="Larres G."/>
            <person name="Beer M."/>
        </authorList>
    </citation>
    <scope>NUCLEOTIDE SEQUENCE [LARGE SCALE GENOMIC DNA]</scope>
    <source>
        <strain evidence="14 15">DE/2013/Sciurus vulgaris/2013Pa405-00252</strain>
    </source>
</reference>
<keyword evidence="8 10" id="KW-1194">Viral DNA replication</keyword>
<keyword evidence="7 10" id="KW-0862">Zinc</keyword>
<accession>A0A220A470</accession>
<feature type="binding site" evidence="10">
    <location>
        <position position="356"/>
    </location>
    <ligand>
        <name>Zn(2+)</name>
        <dbReference type="ChEBI" id="CHEBI:29105"/>
        <label>2</label>
    </ligand>
</feature>
<feature type="binding site" evidence="10">
    <location>
        <position position="302"/>
    </location>
    <ligand>
        <name>Zn(2+)</name>
        <dbReference type="ChEBI" id="CHEBI:29105"/>
        <label>2</label>
    </ligand>
</feature>
<feature type="binding site" evidence="10">
    <location>
        <position position="261"/>
    </location>
    <ligand>
        <name>Zn(2+)</name>
        <dbReference type="ChEBI" id="CHEBI:29105"/>
        <label>1</label>
    </ligand>
</feature>
<dbReference type="Gene3D" id="1.10.269.10">
    <property type="entry name" value="Adenovirus DNA-binding, N-terminal domain"/>
    <property type="match status" value="1"/>
</dbReference>
<feature type="region of interest" description="Disordered" evidence="11">
    <location>
        <begin position="23"/>
        <end position="81"/>
    </location>
</feature>
<dbReference type="GO" id="GO:0039687">
    <property type="term" value="P:viral DNA strand displacement replication"/>
    <property type="evidence" value="ECO:0007669"/>
    <property type="project" value="UniProtKB-UniRule"/>
</dbReference>
<evidence type="ECO:0000256" key="3">
    <source>
        <dbReference type="ARBA" id="ARBA00022562"/>
    </source>
</evidence>
<dbReference type="GO" id="GO:0006260">
    <property type="term" value="P:DNA replication"/>
    <property type="evidence" value="ECO:0007669"/>
    <property type="project" value="UniProtKB-KW"/>
</dbReference>
<dbReference type="InterPro" id="IPR037540">
    <property type="entry name" value="ADV_DNB2"/>
</dbReference>
<dbReference type="SUPFAM" id="SSF47724">
    <property type="entry name" value="Domain of early E2A DNA-binding protein, ADDBP"/>
    <property type="match status" value="1"/>
</dbReference>
<dbReference type="InterPro" id="IPR036362">
    <property type="entry name" value="Adenovirus_DNA-bd_N_sf"/>
</dbReference>
<evidence type="ECO:0000256" key="2">
    <source>
        <dbReference type="ARBA" id="ARBA00022553"/>
    </source>
</evidence>
<evidence type="ECO:0000259" key="13">
    <source>
        <dbReference type="Pfam" id="PF03728"/>
    </source>
</evidence>
<dbReference type="GO" id="GO:0006351">
    <property type="term" value="P:DNA-templated transcription"/>
    <property type="evidence" value="ECO:0007669"/>
    <property type="project" value="UniProtKB-UniRule"/>
</dbReference>
<dbReference type="InterPro" id="IPR003176">
    <property type="entry name" value="Adenovirus_DNA-bd_a"/>
</dbReference>
<dbReference type="GO" id="GO:0045740">
    <property type="term" value="P:positive regulation of DNA replication"/>
    <property type="evidence" value="ECO:0007669"/>
    <property type="project" value="UniProtKB-UniRule"/>
</dbReference>
<dbReference type="Pfam" id="PF02236">
    <property type="entry name" value="Viral_DNA_bi"/>
    <property type="match status" value="1"/>
</dbReference>
<evidence type="ECO:0000256" key="9">
    <source>
        <dbReference type="ARBA" id="ARBA00023125"/>
    </source>
</evidence>
<feature type="domain" description="Adenovirus DNA-binding zinc-binding" evidence="13">
    <location>
        <begin position="300"/>
        <end position="394"/>
    </location>
</feature>
<gene>
    <name evidence="10" type="primary">DBP</name>
</gene>
<comment type="function">
    <text evidence="10">Plays a role in the elongation phase of viral strand displacement replication by unwinding the template in an ATP-independent fashion, employing its capacity to form multimers. Also enhances the rate of initiation. Released from template upon second strand synthesis. Assembles in complex with viral pTP, viral pol, host NFIA and host POU2F1/OCT1 on viral origin of replication. Covers the whole ssDNA genome during synthesis. The complementary strand synthesis induces its relese from DNA template. May inhibit cellular transcription mediated by the interaction between host SRCAP and CBP.</text>
</comment>
<feature type="region of interest" description="Flexible loop" evidence="10">
    <location>
        <begin position="203"/>
        <end position="237"/>
    </location>
</feature>
<proteinExistence type="inferred from homology"/>
<sequence>MSTNHYETLSSSGEEELVIDEIPNVPKKSASVPAPNMVPRKKKLSKRKLVVESEDESDVSQLPPAMIPPKKKVSKNRSVPNDEEQKWQEVIEVALKFMTPLKVDTKPLTMLFDAPTFECFRKACQAWLNEKKVVTSLTFTNHKTFVCVMARFVFDFVIKHCQLQAKHEVNLCAVAIWEHKCLEDHGVLRCLHGSTMIQKEQIIEMDVTSENGQRALKEQPQRAKVTTNRWGRNIVQLRNDEAAACMYDANTQAGSFNAKSCGMFFTEASKAVQAFQQIRAYQVACYPKMPSAHAKILIPLRCDCNYLNPGIPLLGRQLCKITPFALNSAAGLDENMISDQAMLASVKHPSVLVFQCCNPVYRGSKAGAHRNCDFKISAPDLIGALQLAKQFWNTYFDDSPPVTIPEFKWINQYQFQNSILPTPFADADESLF</sequence>
<evidence type="ECO:0000313" key="14">
    <source>
        <dbReference type="EMBL" id="ARE31891.1"/>
    </source>
</evidence>
<dbReference type="Proteomes" id="UP000201505">
    <property type="component" value="Segment"/>
</dbReference>
<evidence type="ECO:0000259" key="12">
    <source>
        <dbReference type="Pfam" id="PF02236"/>
    </source>
</evidence>
<evidence type="ECO:0000256" key="5">
    <source>
        <dbReference type="ARBA" id="ARBA00022705"/>
    </source>
</evidence>
<dbReference type="GO" id="GO:0008270">
    <property type="term" value="F:zinc ion binding"/>
    <property type="evidence" value="ECO:0007669"/>
    <property type="project" value="UniProtKB-UniRule"/>
</dbReference>
<dbReference type="Pfam" id="PF03728">
    <property type="entry name" value="Viral_DNA_Zn_bi"/>
    <property type="match status" value="2"/>
</dbReference>
<dbReference type="Gene3D" id="3.90.148.10">
    <property type="entry name" value="Adenovirus DNA-binding, C-terminal domain superfamily/Adenovirus DNA-binding, zinc binding domain"/>
    <property type="match status" value="2"/>
</dbReference>
<feature type="region of interest" description="C-terminal arm, DBP binding" evidence="10">
    <location>
        <begin position="418"/>
        <end position="432"/>
    </location>
</feature>
<keyword evidence="3 10" id="KW-1048">Host nucleus</keyword>
<evidence type="ECO:0000256" key="4">
    <source>
        <dbReference type="ARBA" id="ARBA00022581"/>
    </source>
</evidence>
<evidence type="ECO:0000256" key="11">
    <source>
        <dbReference type="SAM" id="MobiDB-lite"/>
    </source>
</evidence>
<feature type="compositionally biased region" description="Basic residues" evidence="11">
    <location>
        <begin position="39"/>
        <end position="48"/>
    </location>
</feature>
<dbReference type="InterPro" id="IPR005376">
    <property type="entry name" value="Adenovirus_DNA-bd_zn-bd"/>
</dbReference>
<feature type="domain" description="Adenovirus DNA-binding all-alpha" evidence="12">
    <location>
        <begin position="89"/>
        <end position="167"/>
    </location>
</feature>
<feature type="binding site" evidence="10">
    <location>
        <position position="190"/>
    </location>
    <ligand>
        <name>Zn(2+)</name>
        <dbReference type="ChEBI" id="CHEBI:29105"/>
        <label>1</label>
    </ligand>
</feature>
<name>A0A220A470_9ADEN</name>
<protein>
    <recommendedName>
        <fullName evidence="10">DNA-binding protein</fullName>
        <shortName evidence="10">DBP</shortName>
    </recommendedName>
    <alternativeName>
        <fullName evidence="10">Early 2A protein</fullName>
    </alternativeName>
    <alternativeName>
        <fullName evidence="10">Early E2A DNA-binding protein</fullName>
    </alternativeName>
</protein>
<comment type="domain">
    <text evidence="10">The C-terminal arm bridges DBP molecules together, thereby creating a chain.</text>
</comment>
<dbReference type="InterPro" id="IPR036368">
    <property type="entry name" value="ADBP_zn-bd_sf"/>
</dbReference>
<dbReference type="HAMAP" id="MF_04054">
    <property type="entry name" value="ADV_DNB2"/>
    <property type="match status" value="1"/>
</dbReference>
<evidence type="ECO:0000256" key="1">
    <source>
        <dbReference type="ARBA" id="ARBA00022518"/>
    </source>
</evidence>
<dbReference type="GO" id="GO:0042025">
    <property type="term" value="C:host cell nucleus"/>
    <property type="evidence" value="ECO:0007669"/>
    <property type="project" value="UniProtKB-SubCell"/>
</dbReference>
<dbReference type="GO" id="GO:0019028">
    <property type="term" value="C:viral capsid"/>
    <property type="evidence" value="ECO:0007669"/>
    <property type="project" value="UniProtKB-UniRule"/>
</dbReference>
<dbReference type="EMBL" id="KY427939">
    <property type="protein sequence ID" value="ARE31891.1"/>
    <property type="molecule type" value="Genomic_DNA"/>
</dbReference>
<feature type="binding site" evidence="10">
    <location>
        <position position="245"/>
    </location>
    <ligand>
        <name>Zn(2+)</name>
        <dbReference type="ChEBI" id="CHEBI:29105"/>
        <label>1</label>
    </ligand>
</feature>
<evidence type="ECO:0000256" key="10">
    <source>
        <dbReference type="HAMAP-Rule" id="MF_04054"/>
    </source>
</evidence>
<organism evidence="14 15">
    <name type="scientific">red squirrel adenovirus 1</name>
    <dbReference type="NCBI Taxonomy" id="2773314"/>
    <lineage>
        <taxon>Viruses</taxon>
        <taxon>Varidnaviria</taxon>
        <taxon>Bamfordvirae</taxon>
        <taxon>Preplasmiviricota</taxon>
        <taxon>Polisuviricotina</taxon>
        <taxon>Pharingeaviricetes</taxon>
        <taxon>Rowavirales</taxon>
        <taxon>Adenoviridae</taxon>
        <taxon>Mastadenovirus</taxon>
        <taxon>Mastadenovirus sciuri</taxon>
        <taxon>Squirrel mastadenovirus A</taxon>
    </lineage>
</organism>
<dbReference type="SUPFAM" id="SSF57917">
    <property type="entry name" value="Zn-binding domains of ADDBP"/>
    <property type="match status" value="2"/>
</dbReference>
<evidence type="ECO:0000256" key="7">
    <source>
        <dbReference type="ARBA" id="ARBA00022833"/>
    </source>
</evidence>
<feature type="binding site" evidence="10">
    <location>
        <position position="372"/>
    </location>
    <ligand>
        <name>Zn(2+)</name>
        <dbReference type="ChEBI" id="CHEBI:29105"/>
        <label>2</label>
    </ligand>
</feature>
<keyword evidence="9 10" id="KW-0238">DNA-binding</keyword>
<keyword evidence="4 10" id="KW-0945">Host-virus interaction</keyword>
<comment type="subcellular location">
    <subcellularLocation>
        <location evidence="10">Host nucleus</location>
    </subcellularLocation>
    <text evidence="10">Accumulates in infected cells.</text>
</comment>
<keyword evidence="5 10" id="KW-0235">DNA replication</keyword>
<evidence type="ECO:0000256" key="8">
    <source>
        <dbReference type="ARBA" id="ARBA00023109"/>
    </source>
</evidence>
<keyword evidence="6 10" id="KW-0479">Metal-binding</keyword>
<keyword evidence="2 10" id="KW-0597">Phosphoprotein</keyword>
<evidence type="ECO:0000313" key="15">
    <source>
        <dbReference type="Proteomes" id="UP000201505"/>
    </source>
</evidence>
<comment type="subunit">
    <text evidence="10">Homomultimerizes on viral ssDNA bound to pTP. Forms a initiation complex with viral polymerase, pTP and hosts NFIA and POU2F1/OCT1. Interacts with host SRCAP.</text>
</comment>
<dbReference type="GO" id="GO:0003677">
    <property type="term" value="F:DNA binding"/>
    <property type="evidence" value="ECO:0007669"/>
    <property type="project" value="UniProtKB-UniRule"/>
</dbReference>
<comment type="caution">
    <text evidence="10">Lacks conserved residue(s) required for the propagation of feature annotation.</text>
</comment>
<feature type="binding site" evidence="10">
    <location>
        <position position="192"/>
    </location>
    <ligand>
        <name>Zn(2+)</name>
        <dbReference type="ChEBI" id="CHEBI:29105"/>
        <label>1</label>
    </ligand>
</feature>
<dbReference type="InterPro" id="IPR036367">
    <property type="entry name" value="Ad_DBP_C_sf"/>
</dbReference>
<feature type="domain" description="Adenovirus DNA-binding zinc-binding" evidence="13">
    <location>
        <begin position="188"/>
        <end position="289"/>
    </location>
</feature>
<feature type="binding site" evidence="10">
    <location>
        <position position="304"/>
    </location>
    <ligand>
        <name>Zn(2+)</name>
        <dbReference type="ChEBI" id="CHEBI:29105"/>
        <label>2</label>
    </ligand>
</feature>
<evidence type="ECO:0000256" key="6">
    <source>
        <dbReference type="ARBA" id="ARBA00022723"/>
    </source>
</evidence>
<keyword evidence="15" id="KW-1185">Reference proteome</keyword>
<keyword evidence="1 10" id="KW-0244">Early protein</keyword>